<dbReference type="GO" id="GO:0006508">
    <property type="term" value="P:proteolysis"/>
    <property type="evidence" value="ECO:0007669"/>
    <property type="project" value="UniProtKB-KW"/>
</dbReference>
<keyword evidence="5" id="KW-0645">Protease</keyword>
<dbReference type="InterPro" id="IPR045051">
    <property type="entry name" value="SBT"/>
</dbReference>
<dbReference type="InterPro" id="IPR036852">
    <property type="entry name" value="Peptidase_S8/S53_dom_sf"/>
</dbReference>
<evidence type="ECO:0000313" key="6">
    <source>
        <dbReference type="Proteomes" id="UP000250321"/>
    </source>
</evidence>
<keyword evidence="4" id="KW-0472">Membrane</keyword>
<name>A0A314YJC6_PRUYE</name>
<reference evidence="5 6" key="1">
    <citation type="submission" date="2018-02" db="EMBL/GenBank/DDBJ databases">
        <title>Draft genome of wild Prunus yedoensis var. nudiflora.</title>
        <authorList>
            <person name="Baek S."/>
            <person name="Kim J.-H."/>
            <person name="Choi K."/>
            <person name="Kim G.-B."/>
            <person name="Cho A."/>
            <person name="Jang H."/>
            <person name="Shin C.-H."/>
            <person name="Yu H.-J."/>
            <person name="Mun J.-H."/>
        </authorList>
    </citation>
    <scope>NUCLEOTIDE SEQUENCE [LARGE SCALE GENOMIC DNA]</scope>
    <source>
        <strain evidence="6">cv. Jeju island</strain>
        <tissue evidence="5">Leaf</tissue>
    </source>
</reference>
<evidence type="ECO:0000256" key="1">
    <source>
        <dbReference type="ARBA" id="ARBA00004613"/>
    </source>
</evidence>
<dbReference type="GO" id="GO:0004252">
    <property type="term" value="F:serine-type endopeptidase activity"/>
    <property type="evidence" value="ECO:0007669"/>
    <property type="project" value="InterPro"/>
</dbReference>
<keyword evidence="5" id="KW-0378">Hydrolase</keyword>
<dbReference type="Proteomes" id="UP000250321">
    <property type="component" value="Unassembled WGS sequence"/>
</dbReference>
<evidence type="ECO:0000256" key="2">
    <source>
        <dbReference type="ARBA" id="ARBA00011073"/>
    </source>
</evidence>
<dbReference type="Gene3D" id="3.40.50.200">
    <property type="entry name" value="Peptidase S8/S53 domain"/>
    <property type="match status" value="1"/>
</dbReference>
<evidence type="ECO:0000256" key="4">
    <source>
        <dbReference type="SAM" id="Phobius"/>
    </source>
</evidence>
<dbReference type="AlphaFoldDB" id="A0A314YJC6"/>
<gene>
    <name evidence="5" type="ORF">Pyn_04117</name>
</gene>
<dbReference type="STRING" id="2094558.A0A314YJC6"/>
<dbReference type="SUPFAM" id="SSF52743">
    <property type="entry name" value="Subtilisin-like"/>
    <property type="match status" value="1"/>
</dbReference>
<dbReference type="GO" id="GO:0005576">
    <property type="term" value="C:extracellular region"/>
    <property type="evidence" value="ECO:0007669"/>
    <property type="project" value="UniProtKB-SubCell"/>
</dbReference>
<sequence>MEQDIEDGVDVKSVSLSFALEPYDDPIAKPSFSTMEQGIVITTSSGNEGPQVGILRNGIPWVLTVVADTIDRWFVGIMTLGNGMTIIGWSIFRGNLLLQKLSLVYDKNLETCNSSASLSKAQYGIIICNVGNIDNQIKSLVAM</sequence>
<evidence type="ECO:0000313" key="5">
    <source>
        <dbReference type="EMBL" id="PQQ04628.1"/>
    </source>
</evidence>
<dbReference type="EMBL" id="PJQY01001212">
    <property type="protein sequence ID" value="PQQ04628.1"/>
    <property type="molecule type" value="Genomic_DNA"/>
</dbReference>
<protein>
    <submittedName>
        <fullName evidence="5">Subtilisin-like protease SBT1.9</fullName>
    </submittedName>
</protein>
<dbReference type="Gene3D" id="3.50.30.30">
    <property type="match status" value="1"/>
</dbReference>
<keyword evidence="6" id="KW-1185">Reference proteome</keyword>
<evidence type="ECO:0000256" key="3">
    <source>
        <dbReference type="ARBA" id="ARBA00022729"/>
    </source>
</evidence>
<dbReference type="OrthoDB" id="1741140at2759"/>
<accession>A0A314YJC6</accession>
<organism evidence="5 6">
    <name type="scientific">Prunus yedoensis var. nudiflora</name>
    <dbReference type="NCBI Taxonomy" id="2094558"/>
    <lineage>
        <taxon>Eukaryota</taxon>
        <taxon>Viridiplantae</taxon>
        <taxon>Streptophyta</taxon>
        <taxon>Embryophyta</taxon>
        <taxon>Tracheophyta</taxon>
        <taxon>Spermatophyta</taxon>
        <taxon>Magnoliopsida</taxon>
        <taxon>eudicotyledons</taxon>
        <taxon>Gunneridae</taxon>
        <taxon>Pentapetalae</taxon>
        <taxon>rosids</taxon>
        <taxon>fabids</taxon>
        <taxon>Rosales</taxon>
        <taxon>Rosaceae</taxon>
        <taxon>Amygdaloideae</taxon>
        <taxon>Amygdaleae</taxon>
        <taxon>Prunus</taxon>
    </lineage>
</organism>
<comment type="caution">
    <text evidence="5">The sequence shown here is derived from an EMBL/GenBank/DDBJ whole genome shotgun (WGS) entry which is preliminary data.</text>
</comment>
<keyword evidence="4" id="KW-0812">Transmembrane</keyword>
<feature type="transmembrane region" description="Helical" evidence="4">
    <location>
        <begin position="73"/>
        <end position="92"/>
    </location>
</feature>
<keyword evidence="4" id="KW-1133">Transmembrane helix</keyword>
<proteinExistence type="inferred from homology"/>
<comment type="subcellular location">
    <subcellularLocation>
        <location evidence="1">Secreted</location>
    </subcellularLocation>
</comment>
<comment type="similarity">
    <text evidence="2">Belongs to the peptidase S8 family.</text>
</comment>
<keyword evidence="3" id="KW-0732">Signal</keyword>
<dbReference type="PANTHER" id="PTHR10795">
    <property type="entry name" value="PROPROTEIN CONVERTASE SUBTILISIN/KEXIN"/>
    <property type="match status" value="1"/>
</dbReference>